<feature type="binding site" evidence="5">
    <location>
        <begin position="54"/>
        <end position="57"/>
    </location>
    <ligand>
        <name>NADP(+)</name>
        <dbReference type="ChEBI" id="CHEBI:58349"/>
    </ligand>
</feature>
<dbReference type="Proteomes" id="UP000034107">
    <property type="component" value="Unassembled WGS sequence"/>
</dbReference>
<dbReference type="SUPFAM" id="SSF51735">
    <property type="entry name" value="NAD(P)-binding Rossmann-fold domains"/>
    <property type="match status" value="1"/>
</dbReference>
<keyword evidence="4" id="KW-0028">Amino-acid biosynthesis</keyword>
<name>A0A0G1RNC9_9BACT</name>
<dbReference type="UniPathway" id="UPA00098">
    <property type="reaction ID" value="UER00361"/>
</dbReference>
<dbReference type="Gene3D" id="1.10.3730.10">
    <property type="entry name" value="ProC C-terminal domain-like"/>
    <property type="match status" value="1"/>
</dbReference>
<comment type="catalytic activity">
    <reaction evidence="4">
        <text>L-proline + NAD(+) = (S)-1-pyrroline-5-carboxylate + NADH + 2 H(+)</text>
        <dbReference type="Rhea" id="RHEA:14105"/>
        <dbReference type="ChEBI" id="CHEBI:15378"/>
        <dbReference type="ChEBI" id="CHEBI:17388"/>
        <dbReference type="ChEBI" id="CHEBI:57540"/>
        <dbReference type="ChEBI" id="CHEBI:57945"/>
        <dbReference type="ChEBI" id="CHEBI:60039"/>
        <dbReference type="EC" id="1.5.1.2"/>
    </reaction>
</comment>
<evidence type="ECO:0000256" key="5">
    <source>
        <dbReference type="PIRSR" id="PIRSR000193-1"/>
    </source>
</evidence>
<dbReference type="InterPro" id="IPR036291">
    <property type="entry name" value="NAD(P)-bd_dom_sf"/>
</dbReference>
<evidence type="ECO:0000259" key="6">
    <source>
        <dbReference type="Pfam" id="PF03807"/>
    </source>
</evidence>
<accession>A0A0G1RNC9</accession>
<dbReference type="PANTHER" id="PTHR11645:SF0">
    <property type="entry name" value="PYRROLINE-5-CARBOXYLATE REDUCTASE 3"/>
    <property type="match status" value="1"/>
</dbReference>
<feature type="domain" description="Pyrroline-5-carboxylate reductase dimerisation" evidence="7">
    <location>
        <begin position="145"/>
        <end position="247"/>
    </location>
</feature>
<dbReference type="InterPro" id="IPR008927">
    <property type="entry name" value="6-PGluconate_DH-like_C_sf"/>
</dbReference>
<dbReference type="InterPro" id="IPR029036">
    <property type="entry name" value="P5CR_dimer"/>
</dbReference>
<dbReference type="InterPro" id="IPR028939">
    <property type="entry name" value="P5C_Rdtase_cat_N"/>
</dbReference>
<sequence>MKNKVVIIGYGTMGKAMARALKRSGGASIFAVGRNTSENRAAAEIRKSDFTIIAVKPQSAKEAIERVKNHLDKNTVLVSIMAGVSLKKIAIMSGHKKIIRMMPNLGLSVGEGIAVWKSAGLNRAESARVGKFINKITDNFEVKNEDAINRATAVSGSGPAYFFLLADSMLAAAKSLGFSAEESRRLVGKTFKAAAALGEHGNYSELIKKVASKGGTTEAALRTFKQKGFEKMVSSAVRYAYQRAKQLSR</sequence>
<comment type="subcellular location">
    <subcellularLocation>
        <location evidence="4">Cytoplasm</location>
    </subcellularLocation>
</comment>
<dbReference type="InterPro" id="IPR000304">
    <property type="entry name" value="Pyrroline-COOH_reductase"/>
</dbReference>
<comment type="pathway">
    <text evidence="4">Amino-acid biosynthesis; L-proline biosynthesis; L-proline from L-glutamate 5-semialdehyde: step 1/1.</text>
</comment>
<comment type="similarity">
    <text evidence="1 4">Belongs to the pyrroline-5-carboxylate reductase family.</text>
</comment>
<dbReference type="PIRSF" id="PIRSF000193">
    <property type="entry name" value="Pyrrol-5-carb_rd"/>
    <property type="match status" value="1"/>
</dbReference>
<dbReference type="GO" id="GO:0005737">
    <property type="term" value="C:cytoplasm"/>
    <property type="evidence" value="ECO:0007669"/>
    <property type="project" value="UniProtKB-SubCell"/>
</dbReference>
<proteinExistence type="inferred from homology"/>
<dbReference type="EC" id="1.5.1.2" evidence="4"/>
<dbReference type="HAMAP" id="MF_01925">
    <property type="entry name" value="P5C_reductase"/>
    <property type="match status" value="1"/>
</dbReference>
<keyword evidence="4" id="KW-0641">Proline biosynthesis</keyword>
<dbReference type="Pfam" id="PF03807">
    <property type="entry name" value="F420_oxidored"/>
    <property type="match status" value="1"/>
</dbReference>
<dbReference type="Pfam" id="PF14748">
    <property type="entry name" value="P5CR_dimer"/>
    <property type="match status" value="1"/>
</dbReference>
<dbReference type="SUPFAM" id="SSF48179">
    <property type="entry name" value="6-phosphogluconate dehydrogenase C-terminal domain-like"/>
    <property type="match status" value="1"/>
</dbReference>
<dbReference type="Gene3D" id="3.40.50.720">
    <property type="entry name" value="NAD(P)-binding Rossmann-like Domain"/>
    <property type="match status" value="1"/>
</dbReference>
<reference evidence="8 9" key="1">
    <citation type="journal article" date="2015" name="Nature">
        <title>rRNA introns, odd ribosomes, and small enigmatic genomes across a large radiation of phyla.</title>
        <authorList>
            <person name="Brown C.T."/>
            <person name="Hug L.A."/>
            <person name="Thomas B.C."/>
            <person name="Sharon I."/>
            <person name="Castelle C.J."/>
            <person name="Singh A."/>
            <person name="Wilkins M.J."/>
            <person name="Williams K.H."/>
            <person name="Banfield J.F."/>
        </authorList>
    </citation>
    <scope>NUCLEOTIDE SEQUENCE [LARGE SCALE GENOMIC DNA]</scope>
</reference>
<keyword evidence="4" id="KW-0963">Cytoplasm</keyword>
<comment type="function">
    <text evidence="4">Catalyzes the reduction of 1-pyrroline-5-carboxylate (PCA) to L-proline.</text>
</comment>
<evidence type="ECO:0000256" key="3">
    <source>
        <dbReference type="ARBA" id="ARBA00023002"/>
    </source>
</evidence>
<protein>
    <recommendedName>
        <fullName evidence="4">Pyrroline-5-carboxylate reductase</fullName>
        <shortName evidence="4">P5C reductase</shortName>
        <shortName evidence="4">P5CR</shortName>
        <ecNumber evidence="4">1.5.1.2</ecNumber>
    </recommendedName>
    <alternativeName>
        <fullName evidence="4">PCA reductase</fullName>
    </alternativeName>
</protein>
<evidence type="ECO:0000256" key="4">
    <source>
        <dbReference type="HAMAP-Rule" id="MF_01925"/>
    </source>
</evidence>
<gene>
    <name evidence="4" type="primary">proC</name>
    <name evidence="8" type="ORF">UX31_C0002G0013</name>
</gene>
<keyword evidence="3 4" id="KW-0560">Oxidoreductase</keyword>
<comment type="catalytic activity">
    <reaction evidence="4">
        <text>L-proline + NADP(+) = (S)-1-pyrroline-5-carboxylate + NADPH + 2 H(+)</text>
        <dbReference type="Rhea" id="RHEA:14109"/>
        <dbReference type="ChEBI" id="CHEBI:15378"/>
        <dbReference type="ChEBI" id="CHEBI:17388"/>
        <dbReference type="ChEBI" id="CHEBI:57783"/>
        <dbReference type="ChEBI" id="CHEBI:58349"/>
        <dbReference type="ChEBI" id="CHEBI:60039"/>
        <dbReference type="EC" id="1.5.1.2"/>
    </reaction>
</comment>
<dbReference type="GO" id="GO:0004735">
    <property type="term" value="F:pyrroline-5-carboxylate reductase activity"/>
    <property type="evidence" value="ECO:0007669"/>
    <property type="project" value="UniProtKB-UniRule"/>
</dbReference>
<dbReference type="AlphaFoldDB" id="A0A0G1RNC9"/>
<comment type="caution">
    <text evidence="8">The sequence shown here is derived from an EMBL/GenBank/DDBJ whole genome shotgun (WGS) entry which is preliminary data.</text>
</comment>
<evidence type="ECO:0000256" key="1">
    <source>
        <dbReference type="ARBA" id="ARBA00005525"/>
    </source>
</evidence>
<evidence type="ECO:0000256" key="2">
    <source>
        <dbReference type="ARBA" id="ARBA00022857"/>
    </source>
</evidence>
<keyword evidence="2 4" id="KW-0521">NADP</keyword>
<dbReference type="PANTHER" id="PTHR11645">
    <property type="entry name" value="PYRROLINE-5-CARBOXYLATE REDUCTASE"/>
    <property type="match status" value="1"/>
</dbReference>
<evidence type="ECO:0000313" key="8">
    <source>
        <dbReference type="EMBL" id="KKU22440.1"/>
    </source>
</evidence>
<feature type="domain" description="Pyrroline-5-carboxylate reductase catalytic N-terminal" evidence="6">
    <location>
        <begin position="4"/>
        <end position="83"/>
    </location>
</feature>
<evidence type="ECO:0000313" key="9">
    <source>
        <dbReference type="Proteomes" id="UP000034107"/>
    </source>
</evidence>
<dbReference type="PATRIC" id="fig|1618732.3.peg.87"/>
<evidence type="ECO:0000259" key="7">
    <source>
        <dbReference type="Pfam" id="PF14748"/>
    </source>
</evidence>
<dbReference type="GO" id="GO:0055129">
    <property type="term" value="P:L-proline biosynthetic process"/>
    <property type="evidence" value="ECO:0007669"/>
    <property type="project" value="UniProtKB-UniRule"/>
</dbReference>
<feature type="binding site" evidence="5">
    <location>
        <begin position="8"/>
        <end position="13"/>
    </location>
    <ligand>
        <name>NADP(+)</name>
        <dbReference type="ChEBI" id="CHEBI:58349"/>
    </ligand>
</feature>
<organism evidence="8 9">
    <name type="scientific">Candidatus Nomurabacteria bacterium GW2011_GWA1_46_11</name>
    <dbReference type="NCBI Taxonomy" id="1618732"/>
    <lineage>
        <taxon>Bacteria</taxon>
        <taxon>Candidatus Nomuraibacteriota</taxon>
    </lineage>
</organism>
<dbReference type="EMBL" id="LCLS01000002">
    <property type="protein sequence ID" value="KKU22440.1"/>
    <property type="molecule type" value="Genomic_DNA"/>
</dbReference>